<gene>
    <name evidence="7" type="ORF">EI42_02186</name>
</gene>
<evidence type="ECO:0000313" key="8">
    <source>
        <dbReference type="Proteomes" id="UP000248806"/>
    </source>
</evidence>
<accession>A0A326U7D3</accession>
<name>A0A326U7D3_THEHA</name>
<keyword evidence="4 5" id="KW-0472">Membrane</keyword>
<dbReference type="InterPro" id="IPR052902">
    <property type="entry name" value="ABC-2_transporter"/>
</dbReference>
<feature type="transmembrane region" description="Helical" evidence="5">
    <location>
        <begin position="107"/>
        <end position="130"/>
    </location>
</feature>
<dbReference type="GO" id="GO:0140359">
    <property type="term" value="F:ABC-type transporter activity"/>
    <property type="evidence" value="ECO:0007669"/>
    <property type="project" value="InterPro"/>
</dbReference>
<evidence type="ECO:0000256" key="1">
    <source>
        <dbReference type="ARBA" id="ARBA00004141"/>
    </source>
</evidence>
<dbReference type="PANTHER" id="PTHR43027">
    <property type="entry name" value="DOXORUBICIN RESISTANCE ABC TRANSPORTER PERMEASE PROTEIN DRRC-RELATED"/>
    <property type="match status" value="1"/>
</dbReference>
<reference evidence="7 8" key="1">
    <citation type="submission" date="2018-06" db="EMBL/GenBank/DDBJ databases">
        <title>Genomic Encyclopedia of Archaeal and Bacterial Type Strains, Phase II (KMG-II): from individual species to whole genera.</title>
        <authorList>
            <person name="Goeker M."/>
        </authorList>
    </citation>
    <scope>NUCLEOTIDE SEQUENCE [LARGE SCALE GENOMIC DNA]</scope>
    <source>
        <strain evidence="7 8">ATCC BAA-1881</strain>
    </source>
</reference>
<evidence type="ECO:0000313" key="7">
    <source>
        <dbReference type="EMBL" id="PZW31089.1"/>
    </source>
</evidence>
<organism evidence="7 8">
    <name type="scientific">Thermosporothrix hazakensis</name>
    <dbReference type="NCBI Taxonomy" id="644383"/>
    <lineage>
        <taxon>Bacteria</taxon>
        <taxon>Bacillati</taxon>
        <taxon>Chloroflexota</taxon>
        <taxon>Ktedonobacteria</taxon>
        <taxon>Ktedonobacterales</taxon>
        <taxon>Thermosporotrichaceae</taxon>
        <taxon>Thermosporothrix</taxon>
    </lineage>
</organism>
<evidence type="ECO:0000259" key="6">
    <source>
        <dbReference type="Pfam" id="PF01061"/>
    </source>
</evidence>
<dbReference type="InterPro" id="IPR013525">
    <property type="entry name" value="ABC2_TM"/>
</dbReference>
<protein>
    <submittedName>
        <fullName evidence="7">ABC-2 type transport system permease protein</fullName>
    </submittedName>
</protein>
<dbReference type="Pfam" id="PF01061">
    <property type="entry name" value="ABC2_membrane"/>
    <property type="match status" value="1"/>
</dbReference>
<keyword evidence="2 5" id="KW-0812">Transmembrane</keyword>
<dbReference type="GO" id="GO:0016020">
    <property type="term" value="C:membrane"/>
    <property type="evidence" value="ECO:0007669"/>
    <property type="project" value="UniProtKB-SubCell"/>
</dbReference>
<feature type="transmembrane region" description="Helical" evidence="5">
    <location>
        <begin position="142"/>
        <end position="160"/>
    </location>
</feature>
<evidence type="ECO:0000256" key="2">
    <source>
        <dbReference type="ARBA" id="ARBA00022692"/>
    </source>
</evidence>
<dbReference type="PANTHER" id="PTHR43027:SF1">
    <property type="entry name" value="DOXORUBICIN RESISTANCE ABC TRANSPORTER PERMEASE PROTEIN DRRC-RELATED"/>
    <property type="match status" value="1"/>
</dbReference>
<keyword evidence="8" id="KW-1185">Reference proteome</keyword>
<comment type="subcellular location">
    <subcellularLocation>
        <location evidence="1">Membrane</location>
        <topology evidence="1">Multi-pass membrane protein</topology>
    </subcellularLocation>
</comment>
<feature type="domain" description="ABC-2 type transporter transmembrane" evidence="6">
    <location>
        <begin position="34"/>
        <end position="176"/>
    </location>
</feature>
<dbReference type="Proteomes" id="UP000248806">
    <property type="component" value="Unassembled WGS sequence"/>
</dbReference>
<dbReference type="OrthoDB" id="9788252at2"/>
<dbReference type="AlphaFoldDB" id="A0A326U7D3"/>
<evidence type="ECO:0000256" key="4">
    <source>
        <dbReference type="ARBA" id="ARBA00023136"/>
    </source>
</evidence>
<dbReference type="EMBL" id="QKUF01000006">
    <property type="protein sequence ID" value="PZW31089.1"/>
    <property type="molecule type" value="Genomic_DNA"/>
</dbReference>
<comment type="caution">
    <text evidence="7">The sequence shown here is derived from an EMBL/GenBank/DDBJ whole genome shotgun (WGS) entry which is preliminary data.</text>
</comment>
<evidence type="ECO:0000256" key="5">
    <source>
        <dbReference type="SAM" id="Phobius"/>
    </source>
</evidence>
<keyword evidence="3 5" id="KW-1133">Transmembrane helix</keyword>
<evidence type="ECO:0000256" key="3">
    <source>
        <dbReference type="ARBA" id="ARBA00022989"/>
    </source>
</evidence>
<proteinExistence type="predicted"/>
<sequence>MPLSACPFFTRTPAEIPEIVRNHSCYYLKPGYVMLAMNLFQTPMTGITSLVEERETDFSQELFIAPVSRYAIIFGKIPGETTVTLVQCIEIILSGLLLFGLHLSLTAALLLIPATLATCLFGGAFGTLVASLASSARVASQLIPFLIMPQFLLSGVFTPIRVLPWYLDILTHASPLCG</sequence>